<name>A0A2T7VMU7_MICTE</name>
<dbReference type="AlphaFoldDB" id="A0A2T7VMU7"/>
<comment type="caution">
    <text evidence="1">The sequence shown here is derived from an EMBL/GenBank/DDBJ whole genome shotgun (WGS) entry which is preliminary data.</text>
</comment>
<dbReference type="Proteomes" id="UP000244649">
    <property type="component" value="Unassembled WGS sequence"/>
</dbReference>
<organism evidence="1 2">
    <name type="scientific">Microbacterium testaceum</name>
    <name type="common">Aureobacterium testaceum</name>
    <name type="synonym">Brevibacterium testaceum</name>
    <dbReference type="NCBI Taxonomy" id="2033"/>
    <lineage>
        <taxon>Bacteria</taxon>
        <taxon>Bacillati</taxon>
        <taxon>Actinomycetota</taxon>
        <taxon>Actinomycetes</taxon>
        <taxon>Micrococcales</taxon>
        <taxon>Microbacteriaceae</taxon>
        <taxon>Microbacterium</taxon>
    </lineage>
</organism>
<dbReference type="RefSeq" id="WP_133177983.1">
    <property type="nucleotide sequence ID" value="NZ_QDFT01000095.1"/>
</dbReference>
<dbReference type="EMBL" id="QDFT01000095">
    <property type="protein sequence ID" value="PVE58720.1"/>
    <property type="molecule type" value="Genomic_DNA"/>
</dbReference>
<protein>
    <submittedName>
        <fullName evidence="1">Uncharacterized protein</fullName>
    </submittedName>
</protein>
<reference evidence="1 2" key="1">
    <citation type="submission" date="2018-04" db="EMBL/GenBank/DDBJ databases">
        <authorList>
            <person name="Go L.Y."/>
            <person name="Mitchell J.A."/>
        </authorList>
    </citation>
    <scope>NUCLEOTIDE SEQUENCE [LARGE SCALE GENOMIC DNA]</scope>
    <source>
        <strain evidence="1 2">TPD7010</strain>
    </source>
</reference>
<proteinExistence type="predicted"/>
<sequence length="69" mass="7622">MLGDLVVVVRPVFVATDHFRQGQPSRVDALSSEQIACIACQAVQFGRERWLMTIRRTTAMKVGVGEAMS</sequence>
<gene>
    <name evidence="1" type="ORF">DC432_16020</name>
</gene>
<evidence type="ECO:0000313" key="1">
    <source>
        <dbReference type="EMBL" id="PVE58720.1"/>
    </source>
</evidence>
<accession>A0A2T7VMU7</accession>
<evidence type="ECO:0000313" key="2">
    <source>
        <dbReference type="Proteomes" id="UP000244649"/>
    </source>
</evidence>